<evidence type="ECO:0000313" key="3">
    <source>
        <dbReference type="Proteomes" id="UP000737420"/>
    </source>
</evidence>
<reference evidence="2 3" key="1">
    <citation type="submission" date="2021-07" db="EMBL/GenBank/DDBJ databases">
        <title>Draft genome sequence of carbapenem-resistant Aeromonas spp. in Japan.</title>
        <authorList>
            <person name="Maehana S."/>
            <person name="Suzuki M."/>
            <person name="Kitasato H."/>
        </authorList>
    </citation>
    <scope>NUCLEOTIDE SEQUENCE [LARGE SCALE GENOMIC DNA]</scope>
    <source>
        <strain evidence="2 3">KAM382</strain>
    </source>
</reference>
<accession>A0ABD0B8H7</accession>
<feature type="chain" id="PRO_5044760121" evidence="1">
    <location>
        <begin position="22"/>
        <end position="118"/>
    </location>
</feature>
<evidence type="ECO:0000256" key="1">
    <source>
        <dbReference type="SAM" id="SignalP"/>
    </source>
</evidence>
<proteinExistence type="predicted"/>
<keyword evidence="1" id="KW-0732">Signal</keyword>
<dbReference type="RefSeq" id="WP_043163238.1">
    <property type="nucleotide sequence ID" value="NZ_AP024402.1"/>
</dbReference>
<feature type="signal peptide" evidence="1">
    <location>
        <begin position="1"/>
        <end position="21"/>
    </location>
</feature>
<protein>
    <submittedName>
        <fullName evidence="2">Uncharacterized protein</fullName>
    </submittedName>
</protein>
<dbReference type="AlphaFoldDB" id="A0ABD0B8H7"/>
<gene>
    <name evidence="2" type="ORF">KAM382_25440</name>
</gene>
<comment type="caution">
    <text evidence="2">The sequence shown here is derived from an EMBL/GenBank/DDBJ whole genome shotgun (WGS) entry which is preliminary data.</text>
</comment>
<evidence type="ECO:0000313" key="2">
    <source>
        <dbReference type="EMBL" id="GJB92483.1"/>
    </source>
</evidence>
<organism evidence="2 3">
    <name type="scientific">Aeromonas caviae</name>
    <name type="common">Aeromonas punctata</name>
    <dbReference type="NCBI Taxonomy" id="648"/>
    <lineage>
        <taxon>Bacteria</taxon>
        <taxon>Pseudomonadati</taxon>
        <taxon>Pseudomonadota</taxon>
        <taxon>Gammaproteobacteria</taxon>
        <taxon>Aeromonadales</taxon>
        <taxon>Aeromonadaceae</taxon>
        <taxon>Aeromonas</taxon>
    </lineage>
</organism>
<sequence length="118" mass="13087">MKRVNAWLGATVLLTSGVSVADEWASMAITPGVGRLEVVSNYLIFSSSKDYEVQIPNKIPDGRQIQMRYKKDGDWITGSFFVAGISTKGDLCRLHSELPSRFSSSASDTIYVKSCRYK</sequence>
<name>A0ABD0B8H7_AERCA</name>
<dbReference type="EMBL" id="BPOP01000024">
    <property type="protein sequence ID" value="GJB92483.1"/>
    <property type="molecule type" value="Genomic_DNA"/>
</dbReference>
<dbReference type="Proteomes" id="UP000737420">
    <property type="component" value="Unassembled WGS sequence"/>
</dbReference>